<reference evidence="2 3" key="1">
    <citation type="submission" date="2021-02" db="EMBL/GenBank/DDBJ databases">
        <title>Leptospira ainlahdjerensis sp. nov., Leptospira ainazelensis sp. nov., Leptospira abararensis sp. nov. and Leptospira chreensis sp. nov., four new species isolated from water sources in Algeria.</title>
        <authorList>
            <person name="Amara Korba A."/>
            <person name="Kainiu M."/>
            <person name="Vincent A.T."/>
            <person name="Mariet J.-F."/>
            <person name="Veyrier F.J."/>
            <person name="Goarant C."/>
            <person name="Picardeau M."/>
        </authorList>
    </citation>
    <scope>NUCLEOTIDE SEQUENCE [LARGE SCALE GENOMIC DNA]</scope>
    <source>
        <strain evidence="2 3">201903070</strain>
    </source>
</reference>
<proteinExistence type="predicted"/>
<comment type="caution">
    <text evidence="2">The sequence shown here is derived from an EMBL/GenBank/DDBJ whole genome shotgun (WGS) entry which is preliminary data.</text>
</comment>
<protein>
    <submittedName>
        <fullName evidence="2">Uncharacterized protein</fullName>
    </submittedName>
</protein>
<evidence type="ECO:0000256" key="1">
    <source>
        <dbReference type="SAM" id="SignalP"/>
    </source>
</evidence>
<dbReference type="RefSeq" id="WP_205278520.1">
    <property type="nucleotide sequence ID" value="NZ_JAFFPU010000016.1"/>
</dbReference>
<feature type="signal peptide" evidence="1">
    <location>
        <begin position="1"/>
        <end position="26"/>
    </location>
</feature>
<evidence type="ECO:0000313" key="3">
    <source>
        <dbReference type="Proteomes" id="UP000724686"/>
    </source>
</evidence>
<gene>
    <name evidence="2" type="ORF">JWG45_04140</name>
</gene>
<feature type="chain" id="PRO_5047289969" evidence="1">
    <location>
        <begin position="27"/>
        <end position="108"/>
    </location>
</feature>
<name>A0ABS2U9Y3_9LEPT</name>
<sequence>MNSLKYLRLVVLSVFLKFLTVPTCKASFAECTAQVGVPTAFSVKSPALSRYIFIYKPTQSDEKQSELRQSSVKVAGPTLILGGGAGGGKISEILLYHKILILQVEIPV</sequence>
<evidence type="ECO:0000313" key="2">
    <source>
        <dbReference type="EMBL" id="MBM9576338.1"/>
    </source>
</evidence>
<keyword evidence="3" id="KW-1185">Reference proteome</keyword>
<accession>A0ABS2U9Y3</accession>
<organism evidence="2 3">
    <name type="scientific">Leptospira ainlahdjerensis</name>
    <dbReference type="NCBI Taxonomy" id="2810033"/>
    <lineage>
        <taxon>Bacteria</taxon>
        <taxon>Pseudomonadati</taxon>
        <taxon>Spirochaetota</taxon>
        <taxon>Spirochaetia</taxon>
        <taxon>Leptospirales</taxon>
        <taxon>Leptospiraceae</taxon>
        <taxon>Leptospira</taxon>
    </lineage>
</organism>
<dbReference type="EMBL" id="JAFFPU010000016">
    <property type="protein sequence ID" value="MBM9576338.1"/>
    <property type="molecule type" value="Genomic_DNA"/>
</dbReference>
<dbReference type="Proteomes" id="UP000724686">
    <property type="component" value="Unassembled WGS sequence"/>
</dbReference>
<keyword evidence="1" id="KW-0732">Signal</keyword>